<dbReference type="InterPro" id="IPR001509">
    <property type="entry name" value="Epimerase_deHydtase"/>
</dbReference>
<evidence type="ECO:0000313" key="2">
    <source>
        <dbReference type="EMBL" id="KAL0265413.1"/>
    </source>
</evidence>
<gene>
    <name evidence="2" type="ORF">SLS55_001380</name>
</gene>
<dbReference type="SUPFAM" id="SSF51735">
    <property type="entry name" value="NAD(P)-binding Rossmann-fold domains"/>
    <property type="match status" value="1"/>
</dbReference>
<evidence type="ECO:0000313" key="3">
    <source>
        <dbReference type="Proteomes" id="UP001430584"/>
    </source>
</evidence>
<feature type="domain" description="NAD-dependent epimerase/dehydratase" evidence="1">
    <location>
        <begin position="190"/>
        <end position="277"/>
    </location>
</feature>
<keyword evidence="3" id="KW-1185">Reference proteome</keyword>
<dbReference type="Proteomes" id="UP001430584">
    <property type="component" value="Unassembled WGS sequence"/>
</dbReference>
<dbReference type="PANTHER" id="PTHR48079">
    <property type="entry name" value="PROTEIN YEEZ"/>
    <property type="match status" value="1"/>
</dbReference>
<protein>
    <recommendedName>
        <fullName evidence="1">NAD-dependent epimerase/dehydratase domain-containing protein</fullName>
    </recommendedName>
</protein>
<dbReference type="PANTHER" id="PTHR48079:SF7">
    <property type="entry name" value="NAD(P)-BINDING DOMAIN-CONTAINING PROTEIN-RELATED"/>
    <property type="match status" value="1"/>
</dbReference>
<evidence type="ECO:0000259" key="1">
    <source>
        <dbReference type="Pfam" id="PF01370"/>
    </source>
</evidence>
<name>A0ABR3CWW9_9PEZI</name>
<dbReference type="RefSeq" id="XP_066638153.1">
    <property type="nucleotide sequence ID" value="XM_066772874.1"/>
</dbReference>
<dbReference type="EMBL" id="JAJVCZ030000001">
    <property type="protein sequence ID" value="KAL0265413.1"/>
    <property type="molecule type" value="Genomic_DNA"/>
</dbReference>
<accession>A0ABR3CWW9</accession>
<organism evidence="2 3">
    <name type="scientific">Diplodia seriata</name>
    <dbReference type="NCBI Taxonomy" id="420778"/>
    <lineage>
        <taxon>Eukaryota</taxon>
        <taxon>Fungi</taxon>
        <taxon>Dikarya</taxon>
        <taxon>Ascomycota</taxon>
        <taxon>Pezizomycotina</taxon>
        <taxon>Dothideomycetes</taxon>
        <taxon>Dothideomycetes incertae sedis</taxon>
        <taxon>Botryosphaeriales</taxon>
        <taxon>Botryosphaeriaceae</taxon>
        <taxon>Diplodia</taxon>
    </lineage>
</organism>
<dbReference type="InterPro" id="IPR036291">
    <property type="entry name" value="NAD(P)-bd_dom_sf"/>
</dbReference>
<proteinExistence type="predicted"/>
<dbReference type="Gene3D" id="3.40.50.720">
    <property type="entry name" value="NAD(P)-binding Rossmann-like Domain"/>
    <property type="match status" value="1"/>
</dbReference>
<dbReference type="Pfam" id="PF01370">
    <property type="entry name" value="Epimerase"/>
    <property type="match status" value="1"/>
</dbReference>
<reference evidence="2 3" key="1">
    <citation type="submission" date="2024-02" db="EMBL/GenBank/DDBJ databases">
        <title>De novo assembly and annotation of 12 fungi associated with fruit tree decline syndrome in Ontario, Canada.</title>
        <authorList>
            <person name="Sulman M."/>
            <person name="Ellouze W."/>
            <person name="Ilyukhin E."/>
        </authorList>
    </citation>
    <scope>NUCLEOTIDE SEQUENCE [LARGE SCALE GENOMIC DNA]</scope>
    <source>
        <strain evidence="2 3">FDS-637</strain>
    </source>
</reference>
<dbReference type="InterPro" id="IPR051783">
    <property type="entry name" value="NAD(P)-dependent_oxidoreduct"/>
</dbReference>
<sequence length="385" mass="41756">MRQCRTSSRKNPPHLRTREWPLTEDSLGVTGYIGGDAFVTINQQHPEYEWTFLVRNPESVAALPKQYPNAKAVHGDLDSYDLIVEEASKADVVFSESTPLASPRLPSCRTAPLTTPHPPADWADADHPGAATAIAAGLKRRATPAFLIHTSGAGILTVTDIHNAAFGTESSTLYDDWDGVSAVTSLPDDAAHRDVDKIVLAASAESPPIRTAIVCPPCIYGEGRGPAKRRSIQVPRLVRCALQRGKGFRLGGGRNRWRNVHVADLSNVYLRLVEEAAKPDGGCATWGAEGYYFAESGEHYWGDVAAAVAREACRAGLFKTAEVDELGLDEVDAMDGRGRYLWGTNSRHVAVRAKKVLGWQLTGLPSLEAEIPRAVEAEAEDMKLI</sequence>
<dbReference type="GeneID" id="92005465"/>
<comment type="caution">
    <text evidence="2">The sequence shown here is derived from an EMBL/GenBank/DDBJ whole genome shotgun (WGS) entry which is preliminary data.</text>
</comment>